<evidence type="ECO:0000313" key="2">
    <source>
        <dbReference type="Proteomes" id="UP001151133"/>
    </source>
</evidence>
<dbReference type="Proteomes" id="UP001151133">
    <property type="component" value="Unassembled WGS sequence"/>
</dbReference>
<reference evidence="1" key="1">
    <citation type="submission" date="2022-10" db="EMBL/GenBank/DDBJ databases">
        <title>Two novel species of Flavobacterium.</title>
        <authorList>
            <person name="Liu Q."/>
            <person name="Xin Y.-H."/>
        </authorList>
    </citation>
    <scope>NUCLEOTIDE SEQUENCE</scope>
    <source>
        <strain evidence="1">LS1R47</strain>
    </source>
</reference>
<proteinExistence type="predicted"/>
<dbReference type="NCBIfam" id="NF047659">
    <property type="entry name" value="THC0290_0291_fam"/>
    <property type="match status" value="1"/>
</dbReference>
<comment type="caution">
    <text evidence="1">The sequence shown here is derived from an EMBL/GenBank/DDBJ whole genome shotgun (WGS) entry which is preliminary data.</text>
</comment>
<dbReference type="AlphaFoldDB" id="A0A9X3C184"/>
<keyword evidence="2" id="KW-1185">Reference proteome</keyword>
<gene>
    <name evidence="1" type="ORF">OIU80_07130</name>
</gene>
<organism evidence="1 2">
    <name type="scientific">Flavobacterium frigoritolerans</name>
    <dbReference type="NCBI Taxonomy" id="2987686"/>
    <lineage>
        <taxon>Bacteria</taxon>
        <taxon>Pseudomonadati</taxon>
        <taxon>Bacteroidota</taxon>
        <taxon>Flavobacteriia</taxon>
        <taxon>Flavobacteriales</taxon>
        <taxon>Flavobacteriaceae</taxon>
        <taxon>Flavobacterium</taxon>
    </lineage>
</organism>
<sequence length="264" mass="29719">MFKNTIISLLISFIFSHNSNAQSRLAHEIGIIAGPISFKSDYGQRDDFSTNAGNTGFGIGLVHFLNFSYNSRRENYFNEHFKVRSEISFNKTNLEHFGATVDGNPKSIGVKQLKAMSGKSTLANIGFQLEYSPFMRIHAYENTVGGFSPYVSIGAQFSYYNTKVSSTLGPLGNTATTFPKYLTPSDGHQYGFSSQSGTVLSVTYGAGVHYKLAPLHDLLFEARFQYYNSDWIDGLNPNKNIYKENKSNDNQIWFNFGYVYYLDF</sequence>
<accession>A0A9X3C184</accession>
<dbReference type="RefSeq" id="WP_264286349.1">
    <property type="nucleotide sequence ID" value="NZ_JAOZEV010000004.1"/>
</dbReference>
<protein>
    <submittedName>
        <fullName evidence="1">Outer membrane beta-barrel protein</fullName>
    </submittedName>
</protein>
<name>A0A9X3C184_9FLAO</name>
<dbReference type="EMBL" id="JAOZEV010000004">
    <property type="protein sequence ID" value="MCV9932051.1"/>
    <property type="molecule type" value="Genomic_DNA"/>
</dbReference>
<evidence type="ECO:0000313" key="1">
    <source>
        <dbReference type="EMBL" id="MCV9932051.1"/>
    </source>
</evidence>